<feature type="non-terminal residue" evidence="2">
    <location>
        <position position="1"/>
    </location>
</feature>
<feature type="non-terminal residue" evidence="2">
    <location>
        <position position="417"/>
    </location>
</feature>
<accession>A0AAQ3U324</accession>
<feature type="compositionally biased region" description="Basic and acidic residues" evidence="1">
    <location>
        <begin position="186"/>
        <end position="208"/>
    </location>
</feature>
<proteinExistence type="predicted"/>
<sequence length="417" mass="44448">LSTLGKHPRKLGSILTFLRTPKQTSKARILTAGTMAPAFTNVPACRLIQSNDSITQEHLFWEMQGRQNKNLDHVLCWIDVSKQAQQWSISNINPARAREWHILQDEPLEERCVHHGDALNVGEMDLHAPEAVADEAETQLGKQVSFEAQILQHGAPGEDEVQVASFDGHAAEAELAEAGEGSAAREAIRVGKPPEGEVKAGERGHAEERGGEVLVEVQGPRAVDEEELRDALDGEVLEPARYPGSVPVHVGAGEEGAAERAMVRGEDAGDGCGDGVRVGAVDVARDLVLAGPEEVGVAEDERGGAPDGSPAAGEHCGARRVFDWEARDDVYEERSGEAAESVDAAAVGVGEEAEAAGDGDGRTGKGAVDVGERVAHVRPEFLPFPAIEAIKHVHLAGHGLVCRRRPPVLEGEEARRL</sequence>
<name>A0AAQ3U324_PASNO</name>
<evidence type="ECO:0000313" key="3">
    <source>
        <dbReference type="Proteomes" id="UP001341281"/>
    </source>
</evidence>
<dbReference type="AlphaFoldDB" id="A0AAQ3U324"/>
<protein>
    <submittedName>
        <fullName evidence="2">Uncharacterized protein</fullName>
    </submittedName>
</protein>
<keyword evidence="3" id="KW-1185">Reference proteome</keyword>
<organism evidence="2 3">
    <name type="scientific">Paspalum notatum var. saurae</name>
    <dbReference type="NCBI Taxonomy" id="547442"/>
    <lineage>
        <taxon>Eukaryota</taxon>
        <taxon>Viridiplantae</taxon>
        <taxon>Streptophyta</taxon>
        <taxon>Embryophyta</taxon>
        <taxon>Tracheophyta</taxon>
        <taxon>Spermatophyta</taxon>
        <taxon>Magnoliopsida</taxon>
        <taxon>Liliopsida</taxon>
        <taxon>Poales</taxon>
        <taxon>Poaceae</taxon>
        <taxon>PACMAD clade</taxon>
        <taxon>Panicoideae</taxon>
        <taxon>Andropogonodae</taxon>
        <taxon>Paspaleae</taxon>
        <taxon>Paspalinae</taxon>
        <taxon>Paspalum</taxon>
    </lineage>
</organism>
<evidence type="ECO:0000313" key="2">
    <source>
        <dbReference type="EMBL" id="WVZ84049.1"/>
    </source>
</evidence>
<gene>
    <name evidence="2" type="ORF">U9M48_031125</name>
</gene>
<reference evidence="2 3" key="1">
    <citation type="submission" date="2024-02" db="EMBL/GenBank/DDBJ databases">
        <title>High-quality chromosome-scale genome assembly of Pensacola bahiagrass (Paspalum notatum Flugge var. saurae).</title>
        <authorList>
            <person name="Vega J.M."/>
            <person name="Podio M."/>
            <person name="Orjuela J."/>
            <person name="Siena L.A."/>
            <person name="Pessino S.C."/>
            <person name="Combes M.C."/>
            <person name="Mariac C."/>
            <person name="Albertini E."/>
            <person name="Pupilli F."/>
            <person name="Ortiz J.P.A."/>
            <person name="Leblanc O."/>
        </authorList>
    </citation>
    <scope>NUCLEOTIDE SEQUENCE [LARGE SCALE GENOMIC DNA]</scope>
    <source>
        <strain evidence="2">R1</strain>
        <tissue evidence="2">Leaf</tissue>
    </source>
</reference>
<feature type="region of interest" description="Disordered" evidence="1">
    <location>
        <begin position="177"/>
        <end position="208"/>
    </location>
</feature>
<dbReference type="EMBL" id="CP144751">
    <property type="protein sequence ID" value="WVZ84049.1"/>
    <property type="molecule type" value="Genomic_DNA"/>
</dbReference>
<evidence type="ECO:0000256" key="1">
    <source>
        <dbReference type="SAM" id="MobiDB-lite"/>
    </source>
</evidence>
<dbReference type="Proteomes" id="UP001341281">
    <property type="component" value="Chromosome 07"/>
</dbReference>